<dbReference type="InterPro" id="IPR004073">
    <property type="entry name" value="GPCR_3_vmron_rcpt_2"/>
</dbReference>
<name>A0AAD9DK15_9TELE</name>
<keyword evidence="10" id="KW-0325">Glycoprotein</keyword>
<feature type="transmembrane region" description="Helical" evidence="13">
    <location>
        <begin position="1699"/>
        <end position="1724"/>
    </location>
</feature>
<evidence type="ECO:0000256" key="7">
    <source>
        <dbReference type="ARBA" id="ARBA00023040"/>
    </source>
</evidence>
<dbReference type="PROSITE" id="PS00981">
    <property type="entry name" value="G_PROTEIN_RECEP_F3_3"/>
    <property type="match status" value="2"/>
</dbReference>
<feature type="transmembrane region" description="Helical" evidence="13">
    <location>
        <begin position="624"/>
        <end position="648"/>
    </location>
</feature>
<dbReference type="Pfam" id="PF01094">
    <property type="entry name" value="ANF_receptor"/>
    <property type="match status" value="2"/>
</dbReference>
<dbReference type="InterPro" id="IPR011500">
    <property type="entry name" value="GPCR_3_9-Cys_dom"/>
</dbReference>
<dbReference type="GO" id="GO:0005886">
    <property type="term" value="C:plasma membrane"/>
    <property type="evidence" value="ECO:0007669"/>
    <property type="project" value="UniProtKB-SubCell"/>
</dbReference>
<feature type="compositionally biased region" description="Basic and acidic residues" evidence="12">
    <location>
        <begin position="8"/>
        <end position="18"/>
    </location>
</feature>
<dbReference type="InterPro" id="IPR038550">
    <property type="entry name" value="GPCR_3_9-Cys_sf"/>
</dbReference>
<dbReference type="Gene3D" id="2.10.50.30">
    <property type="entry name" value="GPCR, family 3, nine cysteines domain"/>
    <property type="match status" value="2"/>
</dbReference>
<keyword evidence="5" id="KW-0732">Signal</keyword>
<dbReference type="InterPro" id="IPR000068">
    <property type="entry name" value="GPCR_3_Ca_sens_rcpt-rel"/>
</dbReference>
<feature type="domain" description="G-protein coupled receptors family 3 profile" evidence="14">
    <location>
        <begin position="624"/>
        <end position="891"/>
    </location>
</feature>
<feature type="transmembrane region" description="Helical" evidence="13">
    <location>
        <begin position="739"/>
        <end position="757"/>
    </location>
</feature>
<evidence type="ECO:0000256" key="1">
    <source>
        <dbReference type="ARBA" id="ARBA00004651"/>
    </source>
</evidence>
<dbReference type="InterPro" id="IPR000337">
    <property type="entry name" value="GPCR_3"/>
</dbReference>
<dbReference type="InterPro" id="IPR017979">
    <property type="entry name" value="GPCR_3_CS"/>
</dbReference>
<keyword evidence="16" id="KW-1185">Reference proteome</keyword>
<dbReference type="InterPro" id="IPR028082">
    <property type="entry name" value="Peripla_BP_I"/>
</dbReference>
<evidence type="ECO:0000259" key="14">
    <source>
        <dbReference type="PROSITE" id="PS50259"/>
    </source>
</evidence>
<dbReference type="PANTHER" id="PTHR24061:SF528">
    <property type="entry name" value="C-FAMILY ODORANT RECEPTOR OLFCD2-RELATED"/>
    <property type="match status" value="1"/>
</dbReference>
<keyword evidence="6 13" id="KW-1133">Transmembrane helix</keyword>
<feature type="domain" description="G-protein coupled receptors family 3 profile" evidence="14">
    <location>
        <begin position="1473"/>
        <end position="1737"/>
    </location>
</feature>
<keyword evidence="8 13" id="KW-0472">Membrane</keyword>
<dbReference type="Gene3D" id="3.40.50.2300">
    <property type="match status" value="4"/>
</dbReference>
<feature type="transmembrane region" description="Helical" evidence="13">
    <location>
        <begin position="783"/>
        <end position="806"/>
    </location>
</feature>
<keyword evidence="7" id="KW-0297">G-protein coupled receptor</keyword>
<dbReference type="InterPro" id="IPR017978">
    <property type="entry name" value="GPCR_3_C"/>
</dbReference>
<dbReference type="SUPFAM" id="SSF53822">
    <property type="entry name" value="Periplasmic binding protein-like I"/>
    <property type="match status" value="2"/>
</dbReference>
<feature type="transmembrane region" description="Helical" evidence="13">
    <location>
        <begin position="1473"/>
        <end position="1496"/>
    </location>
</feature>
<dbReference type="FunFam" id="2.10.50.30:FF:000002">
    <property type="entry name" value="Vomeronasal 2 receptor, h1"/>
    <property type="match status" value="2"/>
</dbReference>
<feature type="transmembrane region" description="Helical" evidence="13">
    <location>
        <begin position="1543"/>
        <end position="1567"/>
    </location>
</feature>
<feature type="transmembrane region" description="Helical" evidence="13">
    <location>
        <begin position="1630"/>
        <end position="1655"/>
    </location>
</feature>
<evidence type="ECO:0000256" key="8">
    <source>
        <dbReference type="ARBA" id="ARBA00023136"/>
    </source>
</evidence>
<evidence type="ECO:0000256" key="9">
    <source>
        <dbReference type="ARBA" id="ARBA00023170"/>
    </source>
</evidence>
<evidence type="ECO:0000256" key="3">
    <source>
        <dbReference type="ARBA" id="ARBA00022475"/>
    </source>
</evidence>
<keyword evidence="3" id="KW-1003">Cell membrane</keyword>
<comment type="caution">
    <text evidence="15">The sequence shown here is derived from an EMBL/GenBank/DDBJ whole genome shotgun (WGS) entry which is preliminary data.</text>
</comment>
<dbReference type="CDD" id="cd06364">
    <property type="entry name" value="PBP1_CaSR"/>
    <property type="match status" value="1"/>
</dbReference>
<sequence>MKQLSGDNGKESNAERLSARAWPAPSDRGPTASAVTVLHRQTCRFIHGPSQLPMVAREGDVTLGALFSLHDATQELQLSFTSQPEPVQCTGFNFRTFRWMQTMIFAMEQINRDGRLLPNITLGYKIYDSCSNPLYALRTAMALMSGREEGSGNTECQGNIPVVIGDGGSTLSIVVANFLGIFQLPQISYFSSCACLSNKKAFPAFLRTMPSDFFQVNALAQLVQHFGWTWVGTVAGDDAYGRGGAQIFNDKVTGMGACIALYEIIPKNHAPAEISRIVERISGSSTRVVLVFALEQDANALFSEALRQNLTGVQWLGSEAWITAAILNTPQFHSILQGSMGFAIRRATIPNLQSFLLRLHPSSFPDDPFVVQFWEELFKCSFHSVAGGELSDRRPCNGSEELASVKSLYSDVSQLRISYNVYKAVYAVAHALDTMLRCVPERDPLTGGACPDIRNIKPQQLLYYLKKVDFTNEFGEETKFDENGDPAAMYDLINWQLLETEEVQYVTVGRFDETKSIKLEIEEKQIIWNGNQSQVPVSVCSSSCPPGTRKAFRPSFPVCCFDCILCAVGEVSNQTGIDGLVPVSLKPLLDAIECMTCPPEFWSNPKRDTCIPKLVEFLSYSDTMGITLLAMALLGSCATLAVALVFACKRHTPLVRASNSELSFLILSSLWLCFLCALAYIGQPTPWLCQLRHTAFGVAFCLCLSCILGKTMVVLMAFKATLPGSNVMSWFGPLQLRTLIFLCTAVQVVICGTWLGLAPPLPRRLMNRESARIILLCDMGSTLAFYLVLGYIGLLAGVCFVMAFLARKLPDNFNEAKFITFSMLIFCAVWIAFVPAYVSSPGKYTVAVETREEYKETPHAQINCRVGRLCDMAVRMPLVLHAATLLLSVLFPAHGAPEVDCALWQDLDSAVVHKEGQVILAGMFPLHSKGVEQELNFSSSPGMRRCRGLNLRALRWSQAMIFFINEINRNPDLLPNITLGYRLYDTCWLVALSMRTALSVVSQPLKRSQTGACLAPTVPLIIGDSGSTLSITISRLLNLFKIPMVSYFASCACLSDKKQFPYFFRTVPSDSFQASAVARLIKHLGWSWVGMLGTDDDYGYTATGMCTAELTRLGVCVAFHIIIPKVPSVQQIQGIVKTIQDSTARVLVCFATEEEIEPVMEEVVRQNVTGRQWVASEAWITSTLMSTTYPSLVGTIGFAISRATIPGLQKFLHNLRPLAEPYNPSAREFWETQFSCSFNKSKPVGSMADAVHYNRTCTGEERIEDTETAYNDVSQLRVTYNVHKAVYAAAQALHNLFMCQRDESTTDKQPCPDIYNLQPWQMIQYLKEVNYTNVFGDTVYFDEHGDSLGSYDIVNWQKGPGDRTLRFVKVGHFDSSLPADQQLLLHQDIMWHDGSKEVPVSVCTASCAPGYRKATRKGEPLCCHDCVPCAEGTFSSSIDQSECTLCPEDLWSSPQRDSCVDKHIEFLSYTEGFGMALAAMAILGIVATMTVAGIFLRHRDTPLVRANNSELSFLLLLSLALCFLCALTFLGQPTRWACPLRRTAFGLTFALCLSCLLSKTLVVLMAFKATLPGNNMARWFRPPQQRLGVFLCSALQCVICITWLTTAPPYPVKNTWLYRDRIVLECHMGSVALFSCVLGYIGCLAAFCFILAFLARKLPDNFNEAKFITFSMLIFCAVWITFIPAYVSSPGKFTVAVEIFAILASGFGVLLCIFVPKCYIIIFIPEKNTKKYLMSQSVGRTTGAAQGPFNGSVIPGISFLVNRSQLGQSQNQYTITSVDAVMH</sequence>
<evidence type="ECO:0000256" key="13">
    <source>
        <dbReference type="SAM" id="Phobius"/>
    </source>
</evidence>
<proteinExistence type="inferred from homology"/>
<feature type="region of interest" description="Disordered" evidence="12">
    <location>
        <begin position="1"/>
        <end position="31"/>
    </location>
</feature>
<feature type="transmembrane region" description="Helical" evidence="13">
    <location>
        <begin position="1511"/>
        <end position="1531"/>
    </location>
</feature>
<reference evidence="15" key="1">
    <citation type="submission" date="2023-03" db="EMBL/GenBank/DDBJ databases">
        <title>Electrophorus voltai genome.</title>
        <authorList>
            <person name="Bian C."/>
        </authorList>
    </citation>
    <scope>NUCLEOTIDE SEQUENCE</scope>
    <source>
        <strain evidence="15">CB-2022</strain>
        <tissue evidence="15">Muscle</tissue>
    </source>
</reference>
<evidence type="ECO:0000313" key="16">
    <source>
        <dbReference type="Proteomes" id="UP001239994"/>
    </source>
</evidence>
<feature type="transmembrane region" description="Helical" evidence="13">
    <location>
        <begin position="1667"/>
        <end position="1687"/>
    </location>
</feature>
<dbReference type="PANTHER" id="PTHR24061">
    <property type="entry name" value="CALCIUM-SENSING RECEPTOR-RELATED"/>
    <property type="match status" value="1"/>
</dbReference>
<evidence type="ECO:0000256" key="12">
    <source>
        <dbReference type="SAM" id="MobiDB-lite"/>
    </source>
</evidence>
<gene>
    <name evidence="15" type="ORF">P4O66_018752</name>
</gene>
<comment type="subcellular location">
    <subcellularLocation>
        <location evidence="1">Cell membrane</location>
        <topology evidence="1">Multi-pass membrane protein</topology>
    </subcellularLocation>
</comment>
<evidence type="ECO:0000256" key="6">
    <source>
        <dbReference type="ARBA" id="ARBA00022989"/>
    </source>
</evidence>
<protein>
    <recommendedName>
        <fullName evidence="14">G-protein coupled receptors family 3 profile domain-containing protein</fullName>
    </recommendedName>
</protein>
<dbReference type="Pfam" id="PF07562">
    <property type="entry name" value="NCD3G"/>
    <property type="match status" value="2"/>
</dbReference>
<accession>A0AAD9DK15</accession>
<dbReference type="CDD" id="cd15283">
    <property type="entry name" value="7tmC_V2R_pheromone"/>
    <property type="match status" value="2"/>
</dbReference>
<organism evidence="15 16">
    <name type="scientific">Electrophorus voltai</name>
    <dbReference type="NCBI Taxonomy" id="2609070"/>
    <lineage>
        <taxon>Eukaryota</taxon>
        <taxon>Metazoa</taxon>
        <taxon>Chordata</taxon>
        <taxon>Craniata</taxon>
        <taxon>Vertebrata</taxon>
        <taxon>Euteleostomi</taxon>
        <taxon>Actinopterygii</taxon>
        <taxon>Neopterygii</taxon>
        <taxon>Teleostei</taxon>
        <taxon>Ostariophysi</taxon>
        <taxon>Gymnotiformes</taxon>
        <taxon>Gymnotoidei</taxon>
        <taxon>Gymnotidae</taxon>
        <taxon>Electrophorus</taxon>
    </lineage>
</organism>
<keyword evidence="4 13" id="KW-0812">Transmembrane</keyword>
<feature type="transmembrane region" description="Helical" evidence="13">
    <location>
        <begin position="694"/>
        <end position="718"/>
    </location>
</feature>
<evidence type="ECO:0000256" key="4">
    <source>
        <dbReference type="ARBA" id="ARBA00022692"/>
    </source>
</evidence>
<dbReference type="GO" id="GO:0004930">
    <property type="term" value="F:G protein-coupled receptor activity"/>
    <property type="evidence" value="ECO:0007669"/>
    <property type="project" value="UniProtKB-KW"/>
</dbReference>
<dbReference type="FunFam" id="3.40.50.2300:FF:000016">
    <property type="entry name" value="Taste 1 receptor member 2"/>
    <property type="match status" value="2"/>
</dbReference>
<dbReference type="EMBL" id="JAROKS010000026">
    <property type="protein sequence ID" value="KAK1785370.1"/>
    <property type="molecule type" value="Genomic_DNA"/>
</dbReference>
<comment type="similarity">
    <text evidence="2">Belongs to the G-protein coupled receptor 3 family.</text>
</comment>
<dbReference type="InterPro" id="IPR001828">
    <property type="entry name" value="ANF_lig-bd_rcpt"/>
</dbReference>
<keyword evidence="9" id="KW-0675">Receptor</keyword>
<dbReference type="PRINTS" id="PR01535">
    <property type="entry name" value="VOMERONASL2R"/>
</dbReference>
<dbReference type="Pfam" id="PF00003">
    <property type="entry name" value="7tm_3"/>
    <property type="match status" value="2"/>
</dbReference>
<dbReference type="PRINTS" id="PR00248">
    <property type="entry name" value="GPCRMGR"/>
</dbReference>
<evidence type="ECO:0000256" key="11">
    <source>
        <dbReference type="ARBA" id="ARBA00023224"/>
    </source>
</evidence>
<evidence type="ECO:0000313" key="15">
    <source>
        <dbReference type="EMBL" id="KAK1785370.1"/>
    </source>
</evidence>
<feature type="transmembrane region" description="Helical" evidence="13">
    <location>
        <begin position="818"/>
        <end position="838"/>
    </location>
</feature>
<evidence type="ECO:0000256" key="10">
    <source>
        <dbReference type="ARBA" id="ARBA00023180"/>
    </source>
</evidence>
<evidence type="ECO:0000256" key="2">
    <source>
        <dbReference type="ARBA" id="ARBA00007242"/>
    </source>
</evidence>
<evidence type="ECO:0000256" key="5">
    <source>
        <dbReference type="ARBA" id="ARBA00022729"/>
    </source>
</evidence>
<dbReference type="FunFam" id="3.40.50.2300:FF:000752">
    <property type="entry name" value="Uncharacterized protein"/>
    <property type="match status" value="1"/>
</dbReference>
<dbReference type="Proteomes" id="UP001239994">
    <property type="component" value="Unassembled WGS sequence"/>
</dbReference>
<feature type="transmembrane region" description="Helical" evidence="13">
    <location>
        <begin position="660"/>
        <end position="682"/>
    </location>
</feature>
<keyword evidence="11" id="KW-0807">Transducer</keyword>
<dbReference type="PROSITE" id="PS50259">
    <property type="entry name" value="G_PROTEIN_RECEP_F3_4"/>
    <property type="match status" value="2"/>
</dbReference>
<feature type="transmembrane region" description="Helical" evidence="13">
    <location>
        <begin position="1587"/>
        <end position="1610"/>
    </location>
</feature>